<evidence type="ECO:0000256" key="1">
    <source>
        <dbReference type="SAM" id="SignalP"/>
    </source>
</evidence>
<dbReference type="EMBL" id="UGTM01000002">
    <property type="protein sequence ID" value="SUB94026.1"/>
    <property type="molecule type" value="Genomic_DNA"/>
</dbReference>
<evidence type="ECO:0000313" key="2">
    <source>
        <dbReference type="EMBL" id="SUB94026.1"/>
    </source>
</evidence>
<organism evidence="2 3">
    <name type="scientific">Prevotella denticola</name>
    <dbReference type="NCBI Taxonomy" id="28129"/>
    <lineage>
        <taxon>Bacteria</taxon>
        <taxon>Pseudomonadati</taxon>
        <taxon>Bacteroidota</taxon>
        <taxon>Bacteroidia</taxon>
        <taxon>Bacteroidales</taxon>
        <taxon>Prevotellaceae</taxon>
        <taxon>Prevotella</taxon>
    </lineage>
</organism>
<proteinExistence type="predicted"/>
<reference evidence="2 3" key="1">
    <citation type="submission" date="2018-06" db="EMBL/GenBank/DDBJ databases">
        <authorList>
            <consortium name="Pathogen Informatics"/>
            <person name="Doyle S."/>
        </authorList>
    </citation>
    <scope>NUCLEOTIDE SEQUENCE [LARGE SCALE GENOMIC DNA]</scope>
    <source>
        <strain evidence="2 3">NCTC13067</strain>
    </source>
</reference>
<gene>
    <name evidence="2" type="ORF">NCTC13067_01885</name>
</gene>
<feature type="signal peptide" evidence="1">
    <location>
        <begin position="1"/>
        <end position="22"/>
    </location>
</feature>
<sequence>MKQVYYFVFLAVLALTSAAAKADTPVKIKVDDAARVTVKVNYAPVAVVTGTNTVNVPQYGSVQIEARQGFYLKSVTKTTGAGDATQQTITGLTSCSLYISESDRNAMFTVKSGDLEAARTGSCTVTVDHAAKVKMMRYESQTTVDLTDGDNTVKWIPNTEKTLVISNRNYGEAPIYKVAVDGQDVVPSDGQYFVVPRQGSTIVITAGYPDTDCPVTFQFNDASAKGVLSEVTVDGTAVSNFLEAGFTVKAGSKLSLKFDKTNYSLDAFKVNGTPVTVYGTYERYVREATAFDIQAHRYATVKATLTIDKAANITAYEGQSYDNKVITLRDGENTLELSEKNNLIQLKPNSGCRIESVKADGTAQSADYDGAYNIRLTEGMKIDVTTSAVVCDQKATVFIDDISLAGYGFNFYRSDHSTVPMQTGENTVMFSTDDHHFLLAAYGNDLGKMEVKLNDTKLAPSYPGGTSFEFDLKNNDRLEVFLKGAPTGIGTIGQARGGEAAVYRLDGTRVQGTGLSKGIYIINGKKTAINKR</sequence>
<name>A0A379ECA8_9BACT</name>
<dbReference type="Proteomes" id="UP000255469">
    <property type="component" value="Unassembled WGS sequence"/>
</dbReference>
<dbReference type="RefSeq" id="WP_029216352.1">
    <property type="nucleotide sequence ID" value="NZ_UGTM01000002.1"/>
</dbReference>
<dbReference type="AlphaFoldDB" id="A0A379ECA8"/>
<protein>
    <submittedName>
        <fullName evidence="2">Uncharacterized protein</fullName>
    </submittedName>
</protein>
<keyword evidence="1" id="KW-0732">Signal</keyword>
<feature type="chain" id="PRO_5016995382" evidence="1">
    <location>
        <begin position="23"/>
        <end position="532"/>
    </location>
</feature>
<accession>A0A379ECA8</accession>
<evidence type="ECO:0000313" key="3">
    <source>
        <dbReference type="Proteomes" id="UP000255469"/>
    </source>
</evidence>